<dbReference type="Proteomes" id="UP000583556">
    <property type="component" value="Unassembled WGS sequence"/>
</dbReference>
<dbReference type="InterPro" id="IPR019056">
    <property type="entry name" value="Phage_TAC_6"/>
</dbReference>
<dbReference type="EMBL" id="JABBGM010000009">
    <property type="protein sequence ID" value="NML95420.1"/>
    <property type="molecule type" value="Genomic_DNA"/>
</dbReference>
<keyword evidence="2" id="KW-1185">Reference proteome</keyword>
<organism evidence="1 2">
    <name type="scientific">Novosphingobium olei</name>
    <dbReference type="NCBI Taxonomy" id="2728851"/>
    <lineage>
        <taxon>Bacteria</taxon>
        <taxon>Pseudomonadati</taxon>
        <taxon>Pseudomonadota</taxon>
        <taxon>Alphaproteobacteria</taxon>
        <taxon>Sphingomonadales</taxon>
        <taxon>Sphingomonadaceae</taxon>
        <taxon>Novosphingobium</taxon>
    </lineage>
</organism>
<evidence type="ECO:0000313" key="2">
    <source>
        <dbReference type="Proteomes" id="UP000583556"/>
    </source>
</evidence>
<comment type="caution">
    <text evidence="1">The sequence shown here is derived from an EMBL/GenBank/DDBJ whole genome shotgun (WGS) entry which is preliminary data.</text>
</comment>
<dbReference type="RefSeq" id="WP_169494623.1">
    <property type="nucleotide sequence ID" value="NZ_JABBGM010000009.1"/>
</dbReference>
<sequence length="79" mass="7937">MSDTAAARDFGDSFGGGAARIAGQVGLLLGWSPDRFWQATPEELRAVLGAAGSGGAGGDGSGAIDRATISAMMERDRHG</sequence>
<dbReference type="Pfam" id="PF09550">
    <property type="entry name" value="Phage_TAC_6"/>
    <property type="match status" value="1"/>
</dbReference>
<gene>
    <name evidence="1" type="ORF">HHL27_17220</name>
</gene>
<reference evidence="1 2" key="1">
    <citation type="submission" date="2020-04" db="EMBL/GenBank/DDBJ databases">
        <title>Novosphingobium sp. TW-4 isolated from soil.</title>
        <authorList>
            <person name="Dahal R.H."/>
            <person name="Chaudhary D.K."/>
        </authorList>
    </citation>
    <scope>NUCLEOTIDE SEQUENCE [LARGE SCALE GENOMIC DNA]</scope>
    <source>
        <strain evidence="1 2">TW-4</strain>
    </source>
</reference>
<proteinExistence type="predicted"/>
<protein>
    <submittedName>
        <fullName evidence="1">Phage tail assembly chaperone</fullName>
    </submittedName>
</protein>
<dbReference type="AlphaFoldDB" id="A0A7Y0GAT9"/>
<name>A0A7Y0GAT9_9SPHN</name>
<accession>A0A7Y0GAT9</accession>
<evidence type="ECO:0000313" key="1">
    <source>
        <dbReference type="EMBL" id="NML95420.1"/>
    </source>
</evidence>